<dbReference type="InterPro" id="IPR006429">
    <property type="entry name" value="Phage_lambda_portal"/>
</dbReference>
<dbReference type="GO" id="GO:0019068">
    <property type="term" value="P:virion assembly"/>
    <property type="evidence" value="ECO:0007669"/>
    <property type="project" value="InterPro"/>
</dbReference>
<proteinExistence type="predicted"/>
<reference evidence="2" key="1">
    <citation type="journal article" date="2021" name="PeerJ">
        <title>Extensive microbial diversity within the chicken gut microbiome revealed by metagenomics and culture.</title>
        <authorList>
            <person name="Gilroy R."/>
            <person name="Ravi A."/>
            <person name="Getino M."/>
            <person name="Pursley I."/>
            <person name="Horton D.L."/>
            <person name="Alikhan N.F."/>
            <person name="Baker D."/>
            <person name="Gharbi K."/>
            <person name="Hall N."/>
            <person name="Watson M."/>
            <person name="Adriaenssens E.M."/>
            <person name="Foster-Nyarko E."/>
            <person name="Jarju S."/>
            <person name="Secka A."/>
            <person name="Antonio M."/>
            <person name="Oren A."/>
            <person name="Chaudhuri R.R."/>
            <person name="La Ragione R."/>
            <person name="Hildebrand F."/>
            <person name="Pallen M.J."/>
        </authorList>
    </citation>
    <scope>NUCLEOTIDE SEQUENCE</scope>
    <source>
        <strain evidence="2">5032</strain>
    </source>
</reference>
<feature type="region of interest" description="Disordered" evidence="1">
    <location>
        <begin position="1"/>
        <end position="35"/>
    </location>
</feature>
<evidence type="ECO:0000313" key="2">
    <source>
        <dbReference type="EMBL" id="HJA78029.1"/>
    </source>
</evidence>
<accession>A0A9D2KPZ4</accession>
<dbReference type="Proteomes" id="UP000823821">
    <property type="component" value="Unassembled WGS sequence"/>
</dbReference>
<evidence type="ECO:0000313" key="3">
    <source>
        <dbReference type="Proteomes" id="UP000823821"/>
    </source>
</evidence>
<dbReference type="NCBIfam" id="TIGR01539">
    <property type="entry name" value="portal_lambda"/>
    <property type="match status" value="1"/>
</dbReference>
<name>A0A9D2KPZ4_9BACT</name>
<comment type="caution">
    <text evidence="2">The sequence shown here is derived from an EMBL/GenBank/DDBJ whole genome shotgun (WGS) entry which is preliminary data.</text>
</comment>
<dbReference type="EMBL" id="DWZD01000005">
    <property type="protein sequence ID" value="HJA78029.1"/>
    <property type="molecule type" value="Genomic_DNA"/>
</dbReference>
<organism evidence="2 3">
    <name type="scientific">Candidatus Desulfovibrio intestinavium</name>
    <dbReference type="NCBI Taxonomy" id="2838534"/>
    <lineage>
        <taxon>Bacteria</taxon>
        <taxon>Pseudomonadati</taxon>
        <taxon>Thermodesulfobacteriota</taxon>
        <taxon>Desulfovibrionia</taxon>
        <taxon>Desulfovibrionales</taxon>
        <taxon>Desulfovibrionaceae</taxon>
        <taxon>Desulfovibrio</taxon>
    </lineage>
</organism>
<dbReference type="GO" id="GO:0005198">
    <property type="term" value="F:structural molecule activity"/>
    <property type="evidence" value="ECO:0007669"/>
    <property type="project" value="InterPro"/>
</dbReference>
<protein>
    <submittedName>
        <fullName evidence="2">Phage portal protein</fullName>
    </submittedName>
</protein>
<gene>
    <name evidence="2" type="ORF">H9784_00440</name>
</gene>
<dbReference type="Pfam" id="PF05136">
    <property type="entry name" value="Phage_portal_2"/>
    <property type="match status" value="1"/>
</dbReference>
<reference evidence="2" key="2">
    <citation type="submission" date="2021-04" db="EMBL/GenBank/DDBJ databases">
        <authorList>
            <person name="Gilroy R."/>
        </authorList>
    </citation>
    <scope>NUCLEOTIDE SEQUENCE</scope>
    <source>
        <strain evidence="2">5032</strain>
    </source>
</reference>
<dbReference type="AlphaFoldDB" id="A0A9D2KPZ4"/>
<sequence>MMRPVGRAARRPPRSCIGRQARQARSGYSGAASPRGIGNWMPANADFNQLLGMDSGRMRARVRDLVRNFPPFARAVNAMVAFSVGGGSRFQSLATLPDGTPDIPTRKHIEDRFRAWMEHADVAGRLHFYEIQQLCKRQECECGEYLLRFARPRDSRRGLLGLQLYEPENLSSWRIEGQEPDSDIWQGIEYDIWTGEPLAYHFQTVFGWERQLRTWREPACNVLHGFQTLRPGQLRGVTPFAPAILMARDMDDYTSAELGAAKMAAKWLAFVSSGDPQFSQLTRAPGGLSGALREEVESLEDMTVEYLNDGEQVNFAPPSQRPGDSFDRFVRHTLRMVAICMDLPYEILSGDYTAINYSTSKASRNDFAMFLVPHQFRAEQHLIRPVFRRWLDCEALTQDYLPGYWQNKHRYQRAMWIPAGMPSVDPLRDGKAQIDGINAGILSPQMVILGDGRDPEEVVEQRAAWARLCAAHGIDATTGAVSTGLANNPAKLGASESAEK</sequence>
<evidence type="ECO:0000256" key="1">
    <source>
        <dbReference type="SAM" id="MobiDB-lite"/>
    </source>
</evidence>